<organism evidence="2 3">
    <name type="scientific">Araneus ventricosus</name>
    <name type="common">Orbweaver spider</name>
    <name type="synonym">Epeira ventricosa</name>
    <dbReference type="NCBI Taxonomy" id="182803"/>
    <lineage>
        <taxon>Eukaryota</taxon>
        <taxon>Metazoa</taxon>
        <taxon>Ecdysozoa</taxon>
        <taxon>Arthropoda</taxon>
        <taxon>Chelicerata</taxon>
        <taxon>Arachnida</taxon>
        <taxon>Araneae</taxon>
        <taxon>Araneomorphae</taxon>
        <taxon>Entelegynae</taxon>
        <taxon>Araneoidea</taxon>
        <taxon>Araneidae</taxon>
        <taxon>Araneus</taxon>
    </lineage>
</organism>
<comment type="caution">
    <text evidence="2">The sequence shown here is derived from an EMBL/GenBank/DDBJ whole genome shotgun (WGS) entry which is preliminary data.</text>
</comment>
<dbReference type="Gene3D" id="3.30.420.10">
    <property type="entry name" value="Ribonuclease H-like superfamily/Ribonuclease H"/>
    <property type="match status" value="1"/>
</dbReference>
<dbReference type="GO" id="GO:0003676">
    <property type="term" value="F:nucleic acid binding"/>
    <property type="evidence" value="ECO:0007669"/>
    <property type="project" value="InterPro"/>
</dbReference>
<reference evidence="2 3" key="1">
    <citation type="journal article" date="2019" name="Sci. Rep.">
        <title>Orb-weaving spider Araneus ventricosus genome elucidates the spidroin gene catalogue.</title>
        <authorList>
            <person name="Kono N."/>
            <person name="Nakamura H."/>
            <person name="Ohtoshi R."/>
            <person name="Moran D.A.P."/>
            <person name="Shinohara A."/>
            <person name="Yoshida Y."/>
            <person name="Fujiwara M."/>
            <person name="Mori M."/>
            <person name="Tomita M."/>
            <person name="Arakawa K."/>
        </authorList>
    </citation>
    <scope>NUCLEOTIDE SEQUENCE [LARGE SCALE GENOMIC DNA]</scope>
</reference>
<dbReference type="PROSITE" id="PS50878">
    <property type="entry name" value="RT_POL"/>
    <property type="match status" value="1"/>
</dbReference>
<sequence length="390" mass="43830">MTDESSLNLITLLISKCPSNIQYIFESLLENGKIVIPCNEGLARQTQTRGCPQGSCSGPDLWNLVAEEALKAEYPVNTSIQAFEDDFLIAAAAKRERGLGSLATESLKIFKNWSDKHGRTRFLNISNLRRGPSIFWDNGRVKRTDLLRYLGVYLNKKMKWTHHFVQQGAKALQQHRILVKIPGCTWSVSPNFRAQLHNTIIERTTAHGVSAWALQVITGIMSLPIKLEAEANYIRVARLQQDIISNEVGFKEKEFENQATGWTHHPAISIDEEIISTEEDLNSVVQINIFSDDSAMDQRVGSAFCSFDSQQSSIKTWQAKHQDKNSVFQAELEDIRDAIKHATTTAKETKIWSDSQSSLANQKTTHPIARHIWTGEGNPSSFHPISGWDG</sequence>
<protein>
    <recommendedName>
        <fullName evidence="1">Reverse transcriptase domain-containing protein</fullName>
    </recommendedName>
</protein>
<name>A0A4Y2PHV4_ARAVE</name>
<accession>A0A4Y2PHV4</accession>
<proteinExistence type="predicted"/>
<dbReference type="InterPro" id="IPR000477">
    <property type="entry name" value="RT_dom"/>
</dbReference>
<dbReference type="OrthoDB" id="6437248at2759"/>
<dbReference type="AlphaFoldDB" id="A0A4Y2PHV4"/>
<evidence type="ECO:0000313" key="3">
    <source>
        <dbReference type="Proteomes" id="UP000499080"/>
    </source>
</evidence>
<evidence type="ECO:0000313" key="2">
    <source>
        <dbReference type="EMBL" id="GBN50513.1"/>
    </source>
</evidence>
<dbReference type="InterPro" id="IPR036397">
    <property type="entry name" value="RNaseH_sf"/>
</dbReference>
<dbReference type="Proteomes" id="UP000499080">
    <property type="component" value="Unassembled WGS sequence"/>
</dbReference>
<dbReference type="EMBL" id="BGPR01011282">
    <property type="protein sequence ID" value="GBN50513.1"/>
    <property type="molecule type" value="Genomic_DNA"/>
</dbReference>
<keyword evidence="3" id="KW-1185">Reference proteome</keyword>
<gene>
    <name evidence="2" type="ORF">AVEN_15786_1</name>
</gene>
<evidence type="ECO:0000259" key="1">
    <source>
        <dbReference type="PROSITE" id="PS50878"/>
    </source>
</evidence>
<feature type="domain" description="Reverse transcriptase" evidence="1">
    <location>
        <begin position="1"/>
        <end position="154"/>
    </location>
</feature>